<dbReference type="OrthoDB" id="10533836at2759"/>
<name>A0BAK0_PARTE</name>
<feature type="region of interest" description="Disordered" evidence="1">
    <location>
        <begin position="1"/>
        <end position="45"/>
    </location>
</feature>
<gene>
    <name evidence="2" type="ORF">GSPATT00000002001</name>
</gene>
<feature type="compositionally biased region" description="Basic residues" evidence="1">
    <location>
        <begin position="36"/>
        <end position="45"/>
    </location>
</feature>
<protein>
    <submittedName>
        <fullName evidence="2">Uncharacterized protein</fullName>
    </submittedName>
</protein>
<dbReference type="RefSeq" id="XP_052287107.1">
    <property type="nucleotide sequence ID" value="XM_052431159.1"/>
</dbReference>
<sequence>MEHSEEVPSGPVSQMDERGKAQMGCIEIQRGQEMRRGKKVKFKEK</sequence>
<dbReference type="Proteomes" id="UP000000600">
    <property type="component" value="Unassembled WGS sequence"/>
</dbReference>
<keyword evidence="3" id="KW-1185">Reference proteome</keyword>
<dbReference type="GeneID" id="76803696"/>
<proteinExistence type="predicted"/>
<dbReference type="InParanoid" id="A0BAK0"/>
<dbReference type="HOGENOM" id="CLU_3208771_0_0_1"/>
<organism evidence="2 3">
    <name type="scientific">Paramecium tetraurelia</name>
    <dbReference type="NCBI Taxonomy" id="5888"/>
    <lineage>
        <taxon>Eukaryota</taxon>
        <taxon>Sar</taxon>
        <taxon>Alveolata</taxon>
        <taxon>Ciliophora</taxon>
        <taxon>Intramacronucleata</taxon>
        <taxon>Oligohymenophorea</taxon>
        <taxon>Peniculida</taxon>
        <taxon>Parameciidae</taxon>
        <taxon>Paramecium</taxon>
    </lineage>
</organism>
<accession>A0BAK0</accession>
<evidence type="ECO:0000256" key="1">
    <source>
        <dbReference type="SAM" id="MobiDB-lite"/>
    </source>
</evidence>
<dbReference type="EMBL" id="CT867985">
    <property type="protein sequence ID" value="CAK55567.1"/>
    <property type="molecule type" value="Genomic_DNA"/>
</dbReference>
<evidence type="ECO:0000313" key="2">
    <source>
        <dbReference type="EMBL" id="CAK55567.1"/>
    </source>
</evidence>
<evidence type="ECO:0000313" key="3">
    <source>
        <dbReference type="Proteomes" id="UP000000600"/>
    </source>
</evidence>
<reference evidence="2 3" key="1">
    <citation type="journal article" date="2006" name="Nature">
        <title>Global trends of whole-genome duplications revealed by the ciliate Paramecium tetraurelia.</title>
        <authorList>
            <consortium name="Genoscope"/>
            <person name="Aury J.-M."/>
            <person name="Jaillon O."/>
            <person name="Duret L."/>
            <person name="Noel B."/>
            <person name="Jubin C."/>
            <person name="Porcel B.M."/>
            <person name="Segurens B."/>
            <person name="Daubin V."/>
            <person name="Anthouard V."/>
            <person name="Aiach N."/>
            <person name="Arnaiz O."/>
            <person name="Billaut A."/>
            <person name="Beisson J."/>
            <person name="Blanc I."/>
            <person name="Bouhouche K."/>
            <person name="Camara F."/>
            <person name="Duharcourt S."/>
            <person name="Guigo R."/>
            <person name="Gogendeau D."/>
            <person name="Katinka M."/>
            <person name="Keller A.-M."/>
            <person name="Kissmehl R."/>
            <person name="Klotz C."/>
            <person name="Koll F."/>
            <person name="Le Moue A."/>
            <person name="Lepere C."/>
            <person name="Malinsky S."/>
            <person name="Nowacki M."/>
            <person name="Nowak J.K."/>
            <person name="Plattner H."/>
            <person name="Poulain J."/>
            <person name="Ruiz F."/>
            <person name="Serrano V."/>
            <person name="Zagulski M."/>
            <person name="Dessen P."/>
            <person name="Betermier M."/>
            <person name="Weissenbach J."/>
            <person name="Scarpelli C."/>
            <person name="Schachter V."/>
            <person name="Sperling L."/>
            <person name="Meyer E."/>
            <person name="Cohen J."/>
            <person name="Wincker P."/>
        </authorList>
    </citation>
    <scope>NUCLEOTIDE SEQUENCE [LARGE SCALE GENOMIC DNA]</scope>
    <source>
        <strain evidence="2 3">Stock d4-2</strain>
    </source>
</reference>
<dbReference type="AlphaFoldDB" id="A0BAK0"/>